<organism evidence="2 3">
    <name type="scientific">Ephemerocybe angulata</name>
    <dbReference type="NCBI Taxonomy" id="980116"/>
    <lineage>
        <taxon>Eukaryota</taxon>
        <taxon>Fungi</taxon>
        <taxon>Dikarya</taxon>
        <taxon>Basidiomycota</taxon>
        <taxon>Agaricomycotina</taxon>
        <taxon>Agaricomycetes</taxon>
        <taxon>Agaricomycetidae</taxon>
        <taxon>Agaricales</taxon>
        <taxon>Agaricineae</taxon>
        <taxon>Psathyrellaceae</taxon>
        <taxon>Ephemerocybe</taxon>
    </lineage>
</organism>
<evidence type="ECO:0000256" key="1">
    <source>
        <dbReference type="SAM" id="Phobius"/>
    </source>
</evidence>
<comment type="caution">
    <text evidence="2">The sequence shown here is derived from an EMBL/GenBank/DDBJ whole genome shotgun (WGS) entry which is preliminary data.</text>
</comment>
<dbReference type="AlphaFoldDB" id="A0A8H6I4Q3"/>
<keyword evidence="1" id="KW-0472">Membrane</keyword>
<evidence type="ECO:0000313" key="2">
    <source>
        <dbReference type="EMBL" id="KAF6758711.1"/>
    </source>
</evidence>
<evidence type="ECO:0000313" key="3">
    <source>
        <dbReference type="Proteomes" id="UP000521943"/>
    </source>
</evidence>
<dbReference type="EMBL" id="JACGCI010000018">
    <property type="protein sequence ID" value="KAF6758711.1"/>
    <property type="molecule type" value="Genomic_DNA"/>
</dbReference>
<gene>
    <name evidence="2" type="ORF">DFP72DRAFT_888012</name>
</gene>
<proteinExistence type="predicted"/>
<keyword evidence="1" id="KW-0812">Transmembrane</keyword>
<reference evidence="2 3" key="1">
    <citation type="submission" date="2020-07" db="EMBL/GenBank/DDBJ databases">
        <title>Comparative genomics of pyrophilous fungi reveals a link between fire events and developmental genes.</title>
        <authorList>
            <consortium name="DOE Joint Genome Institute"/>
            <person name="Steindorff A.S."/>
            <person name="Carver A."/>
            <person name="Calhoun S."/>
            <person name="Stillman K."/>
            <person name="Liu H."/>
            <person name="Lipzen A."/>
            <person name="Pangilinan J."/>
            <person name="Labutti K."/>
            <person name="Bruns T.D."/>
            <person name="Grigoriev I.V."/>
        </authorList>
    </citation>
    <scope>NUCLEOTIDE SEQUENCE [LARGE SCALE GENOMIC DNA]</scope>
    <source>
        <strain evidence="2 3">CBS 144469</strain>
    </source>
</reference>
<keyword evidence="3" id="KW-1185">Reference proteome</keyword>
<sequence length="76" mass="8385">MTRFPGVVDLRVSIFIFCSLIVFEALTGIPVFKSLQIPTSTSTICRESIRSKQVSLYKLLVSTSTSPQICSSRLVS</sequence>
<protein>
    <submittedName>
        <fullName evidence="2">Uncharacterized protein</fullName>
    </submittedName>
</protein>
<keyword evidence="1" id="KW-1133">Transmembrane helix</keyword>
<name>A0A8H6I4Q3_9AGAR</name>
<dbReference type="Proteomes" id="UP000521943">
    <property type="component" value="Unassembled WGS sequence"/>
</dbReference>
<feature type="transmembrane region" description="Helical" evidence="1">
    <location>
        <begin position="12"/>
        <end position="32"/>
    </location>
</feature>
<accession>A0A8H6I4Q3</accession>